<dbReference type="CDD" id="cd07989">
    <property type="entry name" value="LPLAT_AGPAT-like"/>
    <property type="match status" value="1"/>
</dbReference>
<proteinExistence type="predicted"/>
<comment type="caution">
    <text evidence="7">The sequence shown here is derived from an EMBL/GenBank/DDBJ whole genome shotgun (WGS) entry which is preliminary data.</text>
</comment>
<keyword evidence="2" id="KW-0444">Lipid biosynthesis</keyword>
<keyword evidence="5 7" id="KW-0012">Acyltransferase</keyword>
<evidence type="ECO:0000259" key="6">
    <source>
        <dbReference type="SMART" id="SM00563"/>
    </source>
</evidence>
<comment type="pathway">
    <text evidence="1">Lipid metabolism.</text>
</comment>
<dbReference type="PANTHER" id="PTHR10434:SF64">
    <property type="entry name" value="1-ACYL-SN-GLYCEROL-3-PHOSPHATE ACYLTRANSFERASE-RELATED"/>
    <property type="match status" value="1"/>
</dbReference>
<dbReference type="SMART" id="SM00563">
    <property type="entry name" value="PlsC"/>
    <property type="match status" value="1"/>
</dbReference>
<evidence type="ECO:0000256" key="4">
    <source>
        <dbReference type="ARBA" id="ARBA00023098"/>
    </source>
</evidence>
<dbReference type="EMBL" id="LVHG01000052">
    <property type="protein sequence ID" value="OAK62197.1"/>
    <property type="molecule type" value="Genomic_DNA"/>
</dbReference>
<dbReference type="PANTHER" id="PTHR10434">
    <property type="entry name" value="1-ACYL-SN-GLYCEROL-3-PHOSPHATE ACYLTRANSFERASE"/>
    <property type="match status" value="1"/>
</dbReference>
<sequence>MLHSLKACARLLHAVAHALAGWWTIRHKFPSLPQEERNARVQAWSRRMLQIMGITLKVQGTPPAEGPVLLICNHLSWLDITCLHAARHVRFVSKSDVKHWPLIGTLSTGSGTLYIERERRRDALRVVHHMTEALRGGDLIGVFPEGTTSDGRGLLPFHANLLQAAISAGAPVLPAALRFADAATGETSQAPRYIGDDNLLASLWNTLRAPPLLAIVRYGEPQPSHGRDRREWAVSLHEDVQQLRRETH</sequence>
<evidence type="ECO:0000313" key="8">
    <source>
        <dbReference type="Proteomes" id="UP000077852"/>
    </source>
</evidence>
<dbReference type="GO" id="GO:0003841">
    <property type="term" value="F:1-acylglycerol-3-phosphate O-acyltransferase activity"/>
    <property type="evidence" value="ECO:0007669"/>
    <property type="project" value="TreeGrafter"/>
</dbReference>
<dbReference type="SUPFAM" id="SSF69593">
    <property type="entry name" value="Glycerol-3-phosphate (1)-acyltransferase"/>
    <property type="match status" value="1"/>
</dbReference>
<keyword evidence="3" id="KW-0808">Transferase</keyword>
<gene>
    <name evidence="7" type="ORF">A3K87_19030</name>
</gene>
<evidence type="ECO:0000256" key="5">
    <source>
        <dbReference type="ARBA" id="ARBA00023315"/>
    </source>
</evidence>
<feature type="domain" description="Phospholipid/glycerol acyltransferase" evidence="6">
    <location>
        <begin position="68"/>
        <end position="180"/>
    </location>
</feature>
<dbReference type="GO" id="GO:0006654">
    <property type="term" value="P:phosphatidic acid biosynthetic process"/>
    <property type="evidence" value="ECO:0007669"/>
    <property type="project" value="TreeGrafter"/>
</dbReference>
<dbReference type="Pfam" id="PF01553">
    <property type="entry name" value="Acyltransferase"/>
    <property type="match status" value="1"/>
</dbReference>
<dbReference type="AlphaFoldDB" id="A0AA91IA85"/>
<keyword evidence="4" id="KW-0443">Lipid metabolism</keyword>
<dbReference type="RefSeq" id="WP_081268854.1">
    <property type="nucleotide sequence ID" value="NZ_LVHG01000052.1"/>
</dbReference>
<name>A0AA91IA85_VARPD</name>
<evidence type="ECO:0000256" key="2">
    <source>
        <dbReference type="ARBA" id="ARBA00022516"/>
    </source>
</evidence>
<evidence type="ECO:0000256" key="3">
    <source>
        <dbReference type="ARBA" id="ARBA00022679"/>
    </source>
</evidence>
<organism evidence="7 8">
    <name type="scientific">Variovorax paradoxus</name>
    <dbReference type="NCBI Taxonomy" id="34073"/>
    <lineage>
        <taxon>Bacteria</taxon>
        <taxon>Pseudomonadati</taxon>
        <taxon>Pseudomonadota</taxon>
        <taxon>Betaproteobacteria</taxon>
        <taxon>Burkholderiales</taxon>
        <taxon>Comamonadaceae</taxon>
        <taxon>Variovorax</taxon>
    </lineage>
</organism>
<accession>A0AA91IA85</accession>
<protein>
    <submittedName>
        <fullName evidence="7">Glycerol acyltransferase</fullName>
    </submittedName>
</protein>
<evidence type="ECO:0000256" key="1">
    <source>
        <dbReference type="ARBA" id="ARBA00005189"/>
    </source>
</evidence>
<dbReference type="InterPro" id="IPR002123">
    <property type="entry name" value="Plipid/glycerol_acylTrfase"/>
</dbReference>
<evidence type="ECO:0000313" key="7">
    <source>
        <dbReference type="EMBL" id="OAK62197.1"/>
    </source>
</evidence>
<reference evidence="7 8" key="1">
    <citation type="submission" date="2016-03" db="EMBL/GenBank/DDBJ databases">
        <title>Genome sequence of Variovorax paradoxus KB5.</title>
        <authorList>
            <person name="Jeong H."/>
            <person name="Hong C.E."/>
            <person name="Jo S.H."/>
            <person name="Park J.M."/>
        </authorList>
    </citation>
    <scope>NUCLEOTIDE SEQUENCE [LARGE SCALE GENOMIC DNA]</scope>
    <source>
        <strain evidence="7 8">KB5</strain>
    </source>
</reference>
<dbReference type="Proteomes" id="UP000077852">
    <property type="component" value="Unassembled WGS sequence"/>
</dbReference>